<comment type="caution">
    <text evidence="2">The sequence shown here is derived from an EMBL/GenBank/DDBJ whole genome shotgun (WGS) entry which is preliminary data.</text>
</comment>
<feature type="transmembrane region" description="Helical" evidence="1">
    <location>
        <begin position="12"/>
        <end position="31"/>
    </location>
</feature>
<keyword evidence="3" id="KW-1185">Reference proteome</keyword>
<keyword evidence="1" id="KW-0472">Membrane</keyword>
<organism evidence="2 3">
    <name type="scientific">Aquimarina algiphila</name>
    <dbReference type="NCBI Taxonomy" id="2047982"/>
    <lineage>
        <taxon>Bacteria</taxon>
        <taxon>Pseudomonadati</taxon>
        <taxon>Bacteroidota</taxon>
        <taxon>Flavobacteriia</taxon>
        <taxon>Flavobacteriales</taxon>
        <taxon>Flavobacteriaceae</taxon>
        <taxon>Aquimarina</taxon>
    </lineage>
</organism>
<name>A0A554VLA9_9FLAO</name>
<evidence type="ECO:0000313" key="2">
    <source>
        <dbReference type="EMBL" id="TSE08904.1"/>
    </source>
</evidence>
<keyword evidence="1" id="KW-0812">Transmembrane</keyword>
<keyword evidence="1" id="KW-1133">Transmembrane helix</keyword>
<accession>A0A554VLA9</accession>
<dbReference type="EMBL" id="VLNR01000018">
    <property type="protein sequence ID" value="TSE08904.1"/>
    <property type="molecule type" value="Genomic_DNA"/>
</dbReference>
<proteinExistence type="predicted"/>
<feature type="transmembrane region" description="Helical" evidence="1">
    <location>
        <begin position="43"/>
        <end position="65"/>
    </location>
</feature>
<protein>
    <submittedName>
        <fullName evidence="2">Uncharacterized protein</fullName>
    </submittedName>
</protein>
<evidence type="ECO:0000256" key="1">
    <source>
        <dbReference type="SAM" id="Phobius"/>
    </source>
</evidence>
<dbReference type="AlphaFoldDB" id="A0A554VLA9"/>
<evidence type="ECO:0000313" key="3">
    <source>
        <dbReference type="Proteomes" id="UP000318833"/>
    </source>
</evidence>
<sequence>MKIAQRINKIAIIIAITSFILGTILLLYYSITQHRETIEIGMLYVQITFVINAIVLITLILNAIINYKRYKENLITILLISLNIPIVYVYIMIAEVIYFG</sequence>
<gene>
    <name evidence="2" type="ORF">FOF46_10560</name>
</gene>
<reference evidence="2 3" key="1">
    <citation type="submission" date="2019-07" db="EMBL/GenBank/DDBJ databases">
        <title>The draft genome sequence of Aquimarina algiphila M91.</title>
        <authorList>
            <person name="Meng X."/>
        </authorList>
    </citation>
    <scope>NUCLEOTIDE SEQUENCE [LARGE SCALE GENOMIC DNA]</scope>
    <source>
        <strain evidence="2 3">M91</strain>
    </source>
</reference>
<feature type="transmembrane region" description="Helical" evidence="1">
    <location>
        <begin position="77"/>
        <end position="99"/>
    </location>
</feature>
<dbReference type="RefSeq" id="WP_109434808.1">
    <property type="nucleotide sequence ID" value="NZ_CANLFO010000014.1"/>
</dbReference>
<dbReference type="Proteomes" id="UP000318833">
    <property type="component" value="Unassembled WGS sequence"/>
</dbReference>